<dbReference type="InterPro" id="IPR011005">
    <property type="entry name" value="Dihydropteroate_synth-like_sf"/>
</dbReference>
<dbReference type="InterPro" id="IPR045031">
    <property type="entry name" value="DHP_synth-like"/>
</dbReference>
<evidence type="ECO:0000256" key="5">
    <source>
        <dbReference type="ARBA" id="ARBA00022679"/>
    </source>
</evidence>
<protein>
    <recommendedName>
        <fullName evidence="4">dihydropteroate synthase</fullName>
        <ecNumber evidence="4">2.5.1.15</ecNumber>
    </recommendedName>
</protein>
<dbReference type="SUPFAM" id="SSF51717">
    <property type="entry name" value="Dihydropteroate synthetase-like"/>
    <property type="match status" value="1"/>
</dbReference>
<keyword evidence="8" id="KW-0289">Folate biosynthesis</keyword>
<dbReference type="InterPro" id="IPR000489">
    <property type="entry name" value="Pterin-binding_dom"/>
</dbReference>
<organism evidence="10">
    <name type="scientific">marine metagenome</name>
    <dbReference type="NCBI Taxonomy" id="408172"/>
    <lineage>
        <taxon>unclassified sequences</taxon>
        <taxon>metagenomes</taxon>
        <taxon>ecological metagenomes</taxon>
    </lineage>
</organism>
<evidence type="ECO:0000256" key="6">
    <source>
        <dbReference type="ARBA" id="ARBA00022723"/>
    </source>
</evidence>
<dbReference type="NCBIfam" id="TIGR01496">
    <property type="entry name" value="DHPS"/>
    <property type="match status" value="1"/>
</dbReference>
<keyword evidence="5" id="KW-0808">Transferase</keyword>
<gene>
    <name evidence="10" type="ORF">METZ01_LOCUS150543</name>
</gene>
<evidence type="ECO:0000256" key="2">
    <source>
        <dbReference type="ARBA" id="ARBA00001946"/>
    </source>
</evidence>
<feature type="domain" description="Pterin-binding" evidence="9">
    <location>
        <begin position="13"/>
        <end position="264"/>
    </location>
</feature>
<dbReference type="PROSITE" id="PS50972">
    <property type="entry name" value="PTERIN_BINDING"/>
    <property type="match status" value="1"/>
</dbReference>
<evidence type="ECO:0000256" key="1">
    <source>
        <dbReference type="ARBA" id="ARBA00000012"/>
    </source>
</evidence>
<sequence length="274" mass="29617">MSELESFPFGTRTFVMGVLNVTPDSFSGDGVGSDVNAALNRASRFIEEGVDIIDVGGESTRPSGIYDGVQEIQEEEEIRRVIPVINAIKSRTSVVISVDTYKASVALAAVNAGATIVNDIWGMQRDPDMTSVVSSTGCSVVLTHNTRNPEYSDVVQDTIFTLSEMVDKAVQSGVKEESILIDPGIGFGKTVKQNLEILRRLDEYKTIGRPLLVGTSRKSTIGNVLDLPVDDRLEGTAATVALAISKGVDIVRVHDVKEMVRVSRMSDAIVRGWN</sequence>
<dbReference type="GO" id="GO:0046656">
    <property type="term" value="P:folic acid biosynthetic process"/>
    <property type="evidence" value="ECO:0007669"/>
    <property type="project" value="UniProtKB-KW"/>
</dbReference>
<dbReference type="Pfam" id="PF00809">
    <property type="entry name" value="Pterin_bind"/>
    <property type="match status" value="1"/>
</dbReference>
<dbReference type="GO" id="GO:0046654">
    <property type="term" value="P:tetrahydrofolate biosynthetic process"/>
    <property type="evidence" value="ECO:0007669"/>
    <property type="project" value="TreeGrafter"/>
</dbReference>
<dbReference type="AlphaFoldDB" id="A0A382A8H6"/>
<evidence type="ECO:0000256" key="4">
    <source>
        <dbReference type="ARBA" id="ARBA00012458"/>
    </source>
</evidence>
<keyword evidence="6" id="KW-0479">Metal-binding</keyword>
<comment type="pathway">
    <text evidence="3">Cofactor biosynthesis; tetrahydrofolate biosynthesis; 7,8-dihydrofolate from 2-amino-4-hydroxy-6-hydroxymethyl-7,8-dihydropteridine diphosphate and 4-aminobenzoate: step 1/2.</text>
</comment>
<dbReference type="PANTHER" id="PTHR20941">
    <property type="entry name" value="FOLATE SYNTHESIS PROTEINS"/>
    <property type="match status" value="1"/>
</dbReference>
<evidence type="ECO:0000256" key="8">
    <source>
        <dbReference type="ARBA" id="ARBA00022909"/>
    </source>
</evidence>
<dbReference type="CDD" id="cd00739">
    <property type="entry name" value="DHPS"/>
    <property type="match status" value="1"/>
</dbReference>
<dbReference type="EMBL" id="UINC01024310">
    <property type="protein sequence ID" value="SVA97689.1"/>
    <property type="molecule type" value="Genomic_DNA"/>
</dbReference>
<evidence type="ECO:0000313" key="10">
    <source>
        <dbReference type="EMBL" id="SVA97689.1"/>
    </source>
</evidence>
<dbReference type="GO" id="GO:0046872">
    <property type="term" value="F:metal ion binding"/>
    <property type="evidence" value="ECO:0007669"/>
    <property type="project" value="UniProtKB-KW"/>
</dbReference>
<accession>A0A382A8H6</accession>
<reference evidence="10" key="1">
    <citation type="submission" date="2018-05" db="EMBL/GenBank/DDBJ databases">
        <authorList>
            <person name="Lanie J.A."/>
            <person name="Ng W.-L."/>
            <person name="Kazmierczak K.M."/>
            <person name="Andrzejewski T.M."/>
            <person name="Davidsen T.M."/>
            <person name="Wayne K.J."/>
            <person name="Tettelin H."/>
            <person name="Glass J.I."/>
            <person name="Rusch D."/>
            <person name="Podicherti R."/>
            <person name="Tsui H.-C.T."/>
            <person name="Winkler M.E."/>
        </authorList>
    </citation>
    <scope>NUCLEOTIDE SEQUENCE</scope>
</reference>
<proteinExistence type="predicted"/>
<dbReference type="PROSITE" id="PS00793">
    <property type="entry name" value="DHPS_2"/>
    <property type="match status" value="1"/>
</dbReference>
<evidence type="ECO:0000256" key="3">
    <source>
        <dbReference type="ARBA" id="ARBA00004763"/>
    </source>
</evidence>
<dbReference type="Gene3D" id="3.20.20.20">
    <property type="entry name" value="Dihydropteroate synthase-like"/>
    <property type="match status" value="1"/>
</dbReference>
<evidence type="ECO:0000256" key="7">
    <source>
        <dbReference type="ARBA" id="ARBA00022842"/>
    </source>
</evidence>
<dbReference type="FunFam" id="3.20.20.20:FF:000006">
    <property type="entry name" value="Dihydropteroate synthase"/>
    <property type="match status" value="1"/>
</dbReference>
<evidence type="ECO:0000259" key="9">
    <source>
        <dbReference type="PROSITE" id="PS50972"/>
    </source>
</evidence>
<dbReference type="PANTHER" id="PTHR20941:SF1">
    <property type="entry name" value="FOLIC ACID SYNTHESIS PROTEIN FOL1"/>
    <property type="match status" value="1"/>
</dbReference>
<comment type="cofactor">
    <cofactor evidence="2">
        <name>Mg(2+)</name>
        <dbReference type="ChEBI" id="CHEBI:18420"/>
    </cofactor>
</comment>
<name>A0A382A8H6_9ZZZZ</name>
<dbReference type="GO" id="GO:0005829">
    <property type="term" value="C:cytosol"/>
    <property type="evidence" value="ECO:0007669"/>
    <property type="project" value="TreeGrafter"/>
</dbReference>
<dbReference type="EC" id="2.5.1.15" evidence="4"/>
<comment type="catalytic activity">
    <reaction evidence="1">
        <text>(7,8-dihydropterin-6-yl)methyl diphosphate + 4-aminobenzoate = 7,8-dihydropteroate + diphosphate</text>
        <dbReference type="Rhea" id="RHEA:19949"/>
        <dbReference type="ChEBI" id="CHEBI:17836"/>
        <dbReference type="ChEBI" id="CHEBI:17839"/>
        <dbReference type="ChEBI" id="CHEBI:33019"/>
        <dbReference type="ChEBI" id="CHEBI:72950"/>
        <dbReference type="EC" id="2.5.1.15"/>
    </reaction>
</comment>
<dbReference type="InterPro" id="IPR006390">
    <property type="entry name" value="DHP_synth_dom"/>
</dbReference>
<dbReference type="GO" id="GO:0004156">
    <property type="term" value="F:dihydropteroate synthase activity"/>
    <property type="evidence" value="ECO:0007669"/>
    <property type="project" value="UniProtKB-EC"/>
</dbReference>
<keyword evidence="7" id="KW-0460">Magnesium</keyword>